<keyword evidence="3" id="KW-1185">Reference proteome</keyword>
<dbReference type="PANTHER" id="PTHR34821:SF2">
    <property type="entry name" value="INNER MEMBRANE PROTEIN YDCZ"/>
    <property type="match status" value="1"/>
</dbReference>
<feature type="transmembrane region" description="Helical" evidence="1">
    <location>
        <begin position="18"/>
        <end position="36"/>
    </location>
</feature>
<evidence type="ECO:0000313" key="3">
    <source>
        <dbReference type="Proteomes" id="UP001501480"/>
    </source>
</evidence>
<feature type="transmembrane region" description="Helical" evidence="1">
    <location>
        <begin position="118"/>
        <end position="140"/>
    </location>
</feature>
<evidence type="ECO:0000313" key="2">
    <source>
        <dbReference type="EMBL" id="GAA2069229.1"/>
    </source>
</evidence>
<dbReference type="EMBL" id="BAAAPY010000001">
    <property type="protein sequence ID" value="GAA2069229.1"/>
    <property type="molecule type" value="Genomic_DNA"/>
</dbReference>
<feature type="transmembrane region" description="Helical" evidence="1">
    <location>
        <begin position="303"/>
        <end position="324"/>
    </location>
</feature>
<comment type="caution">
    <text evidence="2">The sequence shown here is derived from an EMBL/GenBank/DDBJ whole genome shotgun (WGS) entry which is preliminary data.</text>
</comment>
<sequence length="330" mass="33350">MSAPTTDRRQGPPVFSRGLRIVAVPLMLLAGGLVAVQSQVNGQLAAGIGTGPRAGLTAALVSFSSGLLLVAVVVASSPRNRAGVGRLVAAVRHRELRWYELSGGVFGAYLVATQGLTVATIGVALFTVAVTAGQSSSALLVDHLGLGPSGRLPLSVPRAVAAAFAVLAVALAAGERVVTAVDLSTVVLVVLPLLAGAGAALQQALNGRVSRVAGPWTTTLNNFVVGTTTLLLAVPLSFLRPGSVDGLPDEWWLYLGGAMGVGFIALAAWLVKVHGVLVLSLCMIAGQVVSAELIELASPDPHVGIVGVVAGALTVVGVVVALLVRPRSHP</sequence>
<dbReference type="RefSeq" id="WP_344323208.1">
    <property type="nucleotide sequence ID" value="NZ_BAAAPY010000001.1"/>
</dbReference>
<accession>A0ABN2VQU9</accession>
<gene>
    <name evidence="2" type="ORF">GCM10009821_01900</name>
</gene>
<keyword evidence="1" id="KW-1133">Transmembrane helix</keyword>
<reference evidence="2 3" key="1">
    <citation type="journal article" date="2019" name="Int. J. Syst. Evol. Microbiol.">
        <title>The Global Catalogue of Microorganisms (GCM) 10K type strain sequencing project: providing services to taxonomists for standard genome sequencing and annotation.</title>
        <authorList>
            <consortium name="The Broad Institute Genomics Platform"/>
            <consortium name="The Broad Institute Genome Sequencing Center for Infectious Disease"/>
            <person name="Wu L."/>
            <person name="Ma J."/>
        </authorList>
    </citation>
    <scope>NUCLEOTIDE SEQUENCE [LARGE SCALE GENOMIC DNA]</scope>
    <source>
        <strain evidence="2 3">JCM 15749</strain>
    </source>
</reference>
<dbReference type="Proteomes" id="UP001501480">
    <property type="component" value="Unassembled WGS sequence"/>
</dbReference>
<protein>
    <submittedName>
        <fullName evidence="2">DMT family transporter</fullName>
    </submittedName>
</protein>
<dbReference type="PANTHER" id="PTHR34821">
    <property type="entry name" value="INNER MEMBRANE PROTEIN YDCZ"/>
    <property type="match status" value="1"/>
</dbReference>
<dbReference type="Pfam" id="PF04657">
    <property type="entry name" value="DMT_YdcZ"/>
    <property type="match status" value="2"/>
</dbReference>
<keyword evidence="1" id="KW-0472">Membrane</keyword>
<proteinExistence type="predicted"/>
<dbReference type="InterPro" id="IPR006750">
    <property type="entry name" value="YdcZ"/>
</dbReference>
<feature type="transmembrane region" description="Helical" evidence="1">
    <location>
        <begin position="180"/>
        <end position="201"/>
    </location>
</feature>
<organism evidence="2 3">
    <name type="scientific">Aeromicrobium halocynthiae</name>
    <dbReference type="NCBI Taxonomy" id="560557"/>
    <lineage>
        <taxon>Bacteria</taxon>
        <taxon>Bacillati</taxon>
        <taxon>Actinomycetota</taxon>
        <taxon>Actinomycetes</taxon>
        <taxon>Propionibacteriales</taxon>
        <taxon>Nocardioidaceae</taxon>
        <taxon>Aeromicrobium</taxon>
    </lineage>
</organism>
<feature type="transmembrane region" description="Helical" evidence="1">
    <location>
        <begin position="251"/>
        <end position="271"/>
    </location>
</feature>
<name>A0ABN2VQU9_9ACTN</name>
<feature type="transmembrane region" description="Helical" evidence="1">
    <location>
        <begin position="56"/>
        <end position="75"/>
    </location>
</feature>
<evidence type="ECO:0000256" key="1">
    <source>
        <dbReference type="SAM" id="Phobius"/>
    </source>
</evidence>
<feature type="transmembrane region" description="Helical" evidence="1">
    <location>
        <begin position="222"/>
        <end position="239"/>
    </location>
</feature>
<feature type="transmembrane region" description="Helical" evidence="1">
    <location>
        <begin position="152"/>
        <end position="174"/>
    </location>
</feature>
<keyword evidence="1" id="KW-0812">Transmembrane</keyword>